<dbReference type="EMBL" id="JAMKPW020000041">
    <property type="protein sequence ID" value="KAK8196764.1"/>
    <property type="molecule type" value="Genomic_DNA"/>
</dbReference>
<name>A0ACC3S5W3_9PEZI</name>
<evidence type="ECO:0000313" key="1">
    <source>
        <dbReference type="EMBL" id="KAK8196764.1"/>
    </source>
</evidence>
<comment type="caution">
    <text evidence="1">The sequence shown here is derived from an EMBL/GenBank/DDBJ whole genome shotgun (WGS) entry which is preliminary data.</text>
</comment>
<organism evidence="1 2">
    <name type="scientific">Zalaria obscura</name>
    <dbReference type="NCBI Taxonomy" id="2024903"/>
    <lineage>
        <taxon>Eukaryota</taxon>
        <taxon>Fungi</taxon>
        <taxon>Dikarya</taxon>
        <taxon>Ascomycota</taxon>
        <taxon>Pezizomycotina</taxon>
        <taxon>Dothideomycetes</taxon>
        <taxon>Dothideomycetidae</taxon>
        <taxon>Dothideales</taxon>
        <taxon>Zalariaceae</taxon>
        <taxon>Zalaria</taxon>
    </lineage>
</organism>
<keyword evidence="2" id="KW-1185">Reference proteome</keyword>
<evidence type="ECO:0000313" key="2">
    <source>
        <dbReference type="Proteomes" id="UP001320706"/>
    </source>
</evidence>
<sequence>MVNLSTNGVAVNPSGAAVSQPRVSFSQEALKNSNSYLHYLIPATSSNVELCKLILSGTILGYPTPVMINWAAPEAKDAYKQHLAKIETILAYLETLTPKTPEDLVLIVDGYDVWFQLRPDVLLKRYYAMNEVADRIARETYGEELAAQYNMTQTVVFGPDKICWPIDYKRPACWTMPKGTLGDYAFGPDSDYQLEEHNLARWLNSGTILGPIEDMREVFRATLAEVHRNHTTDSDQFYFSNVYGEQEYSRLAKVPELMEAKMNETFEADNKEIEHPQRDHAEIERGKKVEYHIGLDWDSAMFQTMAYYKQFLVWMKYSELWKPSGQQKALDVTQQRYAFDLPQDVLDSAPPFEAINLSPTASPHHSELYNQSWYDTHLLVNTITRLPPVVLHYTGLKGLRAIWWDKLWFYSDAEALRTAVVKQPLVPLSDKPIGGRIWWGAEKDTSIDEVGVQVRGGGWSDAAQPEYLTWESLCAEHEDTLYGRPVKKDDAKKDDH</sequence>
<gene>
    <name evidence="1" type="ORF">M8818_006931</name>
</gene>
<protein>
    <submittedName>
        <fullName evidence="1">Uncharacterized protein</fullName>
    </submittedName>
</protein>
<proteinExistence type="predicted"/>
<reference evidence="1" key="1">
    <citation type="submission" date="2024-02" db="EMBL/GenBank/DDBJ databases">
        <title>Metagenome Assembled Genome of Zalaria obscura JY119.</title>
        <authorList>
            <person name="Vighnesh L."/>
            <person name="Jagadeeshwari U."/>
            <person name="Venkata Ramana C."/>
            <person name="Sasikala C."/>
        </authorList>
    </citation>
    <scope>NUCLEOTIDE SEQUENCE</scope>
    <source>
        <strain evidence="1">JY119</strain>
    </source>
</reference>
<accession>A0ACC3S5W3</accession>
<dbReference type="Proteomes" id="UP001320706">
    <property type="component" value="Unassembled WGS sequence"/>
</dbReference>